<dbReference type="PATRIC" id="fig|665004.4.peg.1926"/>
<organism evidence="2 3">
    <name type="scientific">Thermobifida cellulosilytica TB100</name>
    <dbReference type="NCBI Taxonomy" id="665004"/>
    <lineage>
        <taxon>Bacteria</taxon>
        <taxon>Bacillati</taxon>
        <taxon>Actinomycetota</taxon>
        <taxon>Actinomycetes</taxon>
        <taxon>Streptosporangiales</taxon>
        <taxon>Nocardiopsidaceae</taxon>
        <taxon>Thermobifida</taxon>
    </lineage>
</organism>
<sequence length="86" mass="8955">MLSLVCNILALCGCYGALPALVGTVLSIIAMTQARTDPDSARKLTVGAWICFGVALVFLVVTVVLYLVYGAVLLGLGSSGSSSYYY</sequence>
<dbReference type="AlphaFoldDB" id="A0A147KMZ2"/>
<keyword evidence="1" id="KW-1133">Transmembrane helix</keyword>
<evidence type="ECO:0008006" key="4">
    <source>
        <dbReference type="Google" id="ProtNLM"/>
    </source>
</evidence>
<feature type="transmembrane region" description="Helical" evidence="1">
    <location>
        <begin position="6"/>
        <end position="32"/>
    </location>
</feature>
<name>A0A147KMZ2_THECS</name>
<dbReference type="Proteomes" id="UP000074382">
    <property type="component" value="Unassembled WGS sequence"/>
</dbReference>
<reference evidence="3" key="1">
    <citation type="journal article" date="2017" name="Acta Aliment.">
        <title>Plant polysaccharide degrading enzyme system of Thermpbifida cellulosilytica TB100 revealed by de novo genome project data.</title>
        <authorList>
            <person name="Toth A."/>
            <person name="Baka E."/>
            <person name="Luzics S."/>
            <person name="Bata-Vidacs I."/>
            <person name="Nagy I."/>
            <person name="Balint B."/>
            <person name="Herceg R."/>
            <person name="Olasz F."/>
            <person name="Wilk T."/>
            <person name="Nagy T."/>
            <person name="Kriszt B."/>
            <person name="Nagy I."/>
            <person name="Kukolya J."/>
        </authorList>
    </citation>
    <scope>NUCLEOTIDE SEQUENCE [LARGE SCALE GENOMIC DNA]</scope>
    <source>
        <strain evidence="3">TB100</strain>
    </source>
</reference>
<evidence type="ECO:0000313" key="3">
    <source>
        <dbReference type="Proteomes" id="UP000074382"/>
    </source>
</evidence>
<keyword evidence="1" id="KW-0472">Membrane</keyword>
<proteinExistence type="predicted"/>
<keyword evidence="1" id="KW-0812">Transmembrane</keyword>
<accession>A0A147KMZ2</accession>
<comment type="caution">
    <text evidence="2">The sequence shown here is derived from an EMBL/GenBank/DDBJ whole genome shotgun (WGS) entry which is preliminary data.</text>
</comment>
<evidence type="ECO:0000256" key="1">
    <source>
        <dbReference type="SAM" id="Phobius"/>
    </source>
</evidence>
<dbReference type="EMBL" id="LGEM01000003">
    <property type="protein sequence ID" value="KUP98643.1"/>
    <property type="molecule type" value="Genomic_DNA"/>
</dbReference>
<gene>
    <name evidence="2" type="ORF">AC529_00435</name>
</gene>
<protein>
    <recommendedName>
        <fullName evidence="4">DUF4190 domain-containing protein</fullName>
    </recommendedName>
</protein>
<feature type="transmembrane region" description="Helical" evidence="1">
    <location>
        <begin position="44"/>
        <end position="69"/>
    </location>
</feature>
<keyword evidence="3" id="KW-1185">Reference proteome</keyword>
<dbReference type="STRING" id="665004.AC529_00435"/>
<evidence type="ECO:0000313" key="2">
    <source>
        <dbReference type="EMBL" id="KUP98643.1"/>
    </source>
</evidence>